<protein>
    <submittedName>
        <fullName evidence="2">Uncharacterized protein</fullName>
    </submittedName>
</protein>
<evidence type="ECO:0000313" key="3">
    <source>
        <dbReference type="Proteomes" id="UP000034112"/>
    </source>
</evidence>
<comment type="caution">
    <text evidence="2">The sequence shown here is derived from an EMBL/GenBank/DDBJ whole genome shotgun (WGS) entry which is preliminary data.</text>
</comment>
<dbReference type="AlphaFoldDB" id="A0A0F9XSI2"/>
<sequence>MMEQLQRLENRMTAAEERAEEREARAEERMQLFRQQMNASLQQINMALDRTARAEQQQRRTTAFQTTGADIERFPRTYGDIGLLDENDARRILTDLEIGFDGCTLAEMQDLIRFYVVYP</sequence>
<accession>A0A0F9XSI2</accession>
<evidence type="ECO:0000256" key="1">
    <source>
        <dbReference type="SAM" id="MobiDB-lite"/>
    </source>
</evidence>
<dbReference type="EMBL" id="JOKZ01000007">
    <property type="protein sequence ID" value="KKP07430.1"/>
    <property type="molecule type" value="Genomic_DNA"/>
</dbReference>
<organism evidence="2 3">
    <name type="scientific">Trichoderma harzianum</name>
    <name type="common">Hypocrea lixii</name>
    <dbReference type="NCBI Taxonomy" id="5544"/>
    <lineage>
        <taxon>Eukaryota</taxon>
        <taxon>Fungi</taxon>
        <taxon>Dikarya</taxon>
        <taxon>Ascomycota</taxon>
        <taxon>Pezizomycotina</taxon>
        <taxon>Sordariomycetes</taxon>
        <taxon>Hypocreomycetidae</taxon>
        <taxon>Hypocreales</taxon>
        <taxon>Hypocreaceae</taxon>
        <taxon>Trichoderma</taxon>
    </lineage>
</organism>
<evidence type="ECO:0000313" key="2">
    <source>
        <dbReference type="EMBL" id="KKP07430.1"/>
    </source>
</evidence>
<gene>
    <name evidence="2" type="ORF">THAR02_00492</name>
</gene>
<dbReference type="Proteomes" id="UP000034112">
    <property type="component" value="Unassembled WGS sequence"/>
</dbReference>
<reference evidence="3" key="1">
    <citation type="journal article" date="2015" name="Genome Announc.">
        <title>Draft whole-genome sequence of the biocontrol agent Trichoderma harzianum T6776.</title>
        <authorList>
            <person name="Baroncelli R."/>
            <person name="Piaggeschi G."/>
            <person name="Fiorini L."/>
            <person name="Bertolini E."/>
            <person name="Zapparata A."/>
            <person name="Pe M.E."/>
            <person name="Sarrocco S."/>
            <person name="Vannacci G."/>
        </authorList>
    </citation>
    <scope>NUCLEOTIDE SEQUENCE [LARGE SCALE GENOMIC DNA]</scope>
    <source>
        <strain evidence="3">T6776</strain>
    </source>
</reference>
<dbReference type="OrthoDB" id="10446739at2759"/>
<feature type="region of interest" description="Disordered" evidence="1">
    <location>
        <begin position="1"/>
        <end position="26"/>
    </location>
</feature>
<name>A0A0F9XSI2_TRIHA</name>
<proteinExistence type="predicted"/>